<evidence type="ECO:0000313" key="3">
    <source>
        <dbReference type="WBParaSite" id="nRc.2.0.1.t17566-RA"/>
    </source>
</evidence>
<proteinExistence type="predicted"/>
<dbReference type="AlphaFoldDB" id="A0A915IUR2"/>
<dbReference type="Proteomes" id="UP000887565">
    <property type="component" value="Unplaced"/>
</dbReference>
<protein>
    <submittedName>
        <fullName evidence="3">Uncharacterized protein</fullName>
    </submittedName>
</protein>
<reference evidence="3" key="1">
    <citation type="submission" date="2022-11" db="UniProtKB">
        <authorList>
            <consortium name="WormBaseParasite"/>
        </authorList>
    </citation>
    <scope>IDENTIFICATION</scope>
</reference>
<feature type="region of interest" description="Disordered" evidence="1">
    <location>
        <begin position="177"/>
        <end position="196"/>
    </location>
</feature>
<name>A0A915IUR2_ROMCU</name>
<organism evidence="2 3">
    <name type="scientific">Romanomermis culicivorax</name>
    <name type="common">Nematode worm</name>
    <dbReference type="NCBI Taxonomy" id="13658"/>
    <lineage>
        <taxon>Eukaryota</taxon>
        <taxon>Metazoa</taxon>
        <taxon>Ecdysozoa</taxon>
        <taxon>Nematoda</taxon>
        <taxon>Enoplea</taxon>
        <taxon>Dorylaimia</taxon>
        <taxon>Mermithida</taxon>
        <taxon>Mermithoidea</taxon>
        <taxon>Mermithidae</taxon>
        <taxon>Romanomermis</taxon>
    </lineage>
</organism>
<keyword evidence="2" id="KW-1185">Reference proteome</keyword>
<dbReference type="WBParaSite" id="nRc.2.0.1.t17566-RA">
    <property type="protein sequence ID" value="nRc.2.0.1.t17566-RA"/>
    <property type="gene ID" value="nRc.2.0.1.g17566"/>
</dbReference>
<evidence type="ECO:0000313" key="2">
    <source>
        <dbReference type="Proteomes" id="UP000887565"/>
    </source>
</evidence>
<accession>A0A915IUR2</accession>
<evidence type="ECO:0000256" key="1">
    <source>
        <dbReference type="SAM" id="MobiDB-lite"/>
    </source>
</evidence>
<sequence>MANNNFCRKICFEEYSGTYRRDMHVLAVAFEDAWRNNSRIDSKILLSKNAKSYQFADRFKMNLKTWRHNGNGVFLPGTGVKKPQFDGSKNKGASSITSTGFCELLTKYVEHGMSYRLCGNNLLAGVQNSVSFGHLSPQSIVRSQQHQQLMRRQFQVGGGAVVEAAPAAALCCDEDDGGGGGTGSPCAKYGGASADN</sequence>